<gene>
    <name evidence="1" type="ORF">TRAPUB_13017</name>
</gene>
<keyword evidence="2" id="KW-1185">Reference proteome</keyword>
<protein>
    <submittedName>
        <fullName evidence="1">Uncharacterized protein</fullName>
    </submittedName>
</protein>
<comment type="caution">
    <text evidence="1">The sequence shown here is derived from an EMBL/GenBank/DDBJ whole genome shotgun (WGS) entry which is preliminary data.</text>
</comment>
<dbReference type="EMBL" id="MNAD01000776">
    <property type="protein sequence ID" value="OJT10418.1"/>
    <property type="molecule type" value="Genomic_DNA"/>
</dbReference>
<proteinExistence type="predicted"/>
<organism evidence="1 2">
    <name type="scientific">Trametes pubescens</name>
    <name type="common">White-rot fungus</name>
    <dbReference type="NCBI Taxonomy" id="154538"/>
    <lineage>
        <taxon>Eukaryota</taxon>
        <taxon>Fungi</taxon>
        <taxon>Dikarya</taxon>
        <taxon>Basidiomycota</taxon>
        <taxon>Agaricomycotina</taxon>
        <taxon>Agaricomycetes</taxon>
        <taxon>Polyporales</taxon>
        <taxon>Polyporaceae</taxon>
        <taxon>Trametes</taxon>
    </lineage>
</organism>
<dbReference type="Proteomes" id="UP000184267">
    <property type="component" value="Unassembled WGS sequence"/>
</dbReference>
<accession>A0A1M2VS77</accession>
<name>A0A1M2VS77_TRAPU</name>
<sequence length="63" mass="7226">MAGLTRYERVRYRDGQTVYFVGGFGDEHYIGYVPLKMYQEALKSDIDELGVAGRFLVDQQGVF</sequence>
<reference evidence="1 2" key="1">
    <citation type="submission" date="2016-10" db="EMBL/GenBank/DDBJ databases">
        <title>Genome sequence of the basidiomycete white-rot fungus Trametes pubescens.</title>
        <authorList>
            <person name="Makela M.R."/>
            <person name="Granchi Z."/>
            <person name="Peng M."/>
            <person name="De Vries R.P."/>
            <person name="Grigoriev I."/>
            <person name="Riley R."/>
            <person name="Hilden K."/>
        </authorList>
    </citation>
    <scope>NUCLEOTIDE SEQUENCE [LARGE SCALE GENOMIC DNA]</scope>
    <source>
        <strain evidence="1 2">FBCC735</strain>
    </source>
</reference>
<dbReference type="AlphaFoldDB" id="A0A1M2VS77"/>
<dbReference type="OrthoDB" id="3255566at2759"/>
<evidence type="ECO:0000313" key="2">
    <source>
        <dbReference type="Proteomes" id="UP000184267"/>
    </source>
</evidence>
<evidence type="ECO:0000313" key="1">
    <source>
        <dbReference type="EMBL" id="OJT10418.1"/>
    </source>
</evidence>